<name>A0ABP2KAW7_9ACTN</name>
<dbReference type="Proteomes" id="UP000003179">
    <property type="component" value="Unassembled WGS sequence"/>
</dbReference>
<evidence type="ECO:0000256" key="1">
    <source>
        <dbReference type="SAM" id="MobiDB-lite"/>
    </source>
</evidence>
<evidence type="ECO:0000313" key="2">
    <source>
        <dbReference type="EMBL" id="EFS93427.1"/>
    </source>
</evidence>
<feature type="region of interest" description="Disordered" evidence="1">
    <location>
        <begin position="29"/>
        <end position="53"/>
    </location>
</feature>
<accession>A0ABP2KAW7</accession>
<sequence>MTGFPSRYLIVGVAAPQAGAATLRVIFRNPRQAQPQPPRNRRPRTEIDPLGGY</sequence>
<organism evidence="2 3">
    <name type="scientific">Cutibacterium modestum HL044PA1</name>
    <dbReference type="NCBI Taxonomy" id="765109"/>
    <lineage>
        <taxon>Bacteria</taxon>
        <taxon>Bacillati</taxon>
        <taxon>Actinomycetota</taxon>
        <taxon>Actinomycetes</taxon>
        <taxon>Propionibacteriales</taxon>
        <taxon>Propionibacteriaceae</taxon>
        <taxon>Cutibacterium</taxon>
        <taxon>Cutibacterium modestum</taxon>
    </lineage>
</organism>
<dbReference type="EMBL" id="ADZU01000010">
    <property type="protein sequence ID" value="EFS93427.1"/>
    <property type="molecule type" value="Genomic_DNA"/>
</dbReference>
<gene>
    <name evidence="2" type="ORF">HMPREF9607_00347</name>
</gene>
<protein>
    <submittedName>
        <fullName evidence="2">Uncharacterized protein</fullName>
    </submittedName>
</protein>
<comment type="caution">
    <text evidence="2">The sequence shown here is derived from an EMBL/GenBank/DDBJ whole genome shotgun (WGS) entry which is preliminary data.</text>
</comment>
<keyword evidence="3" id="KW-1185">Reference proteome</keyword>
<evidence type="ECO:0000313" key="3">
    <source>
        <dbReference type="Proteomes" id="UP000003179"/>
    </source>
</evidence>
<proteinExistence type="predicted"/>
<reference evidence="2" key="1">
    <citation type="submission" date="2010-08" db="EMBL/GenBank/DDBJ databases">
        <authorList>
            <person name="Weinstock G."/>
            <person name="Sodergren E."/>
            <person name="Clifton S."/>
            <person name="Fulton L."/>
            <person name="Fulton B."/>
            <person name="Courtney L."/>
            <person name="Fronick C."/>
            <person name="Harrison M."/>
            <person name="Strong C."/>
            <person name="Farmer C."/>
            <person name="Delahaunty K."/>
            <person name="Markovic C."/>
            <person name="Hall O."/>
            <person name="Minx P."/>
            <person name="Tomlinson C."/>
            <person name="Mitreva M."/>
            <person name="Hou S."/>
            <person name="Chen J."/>
            <person name="Wollam A."/>
            <person name="Pepin K.H."/>
            <person name="Johnson M."/>
            <person name="Bhonagiri V."/>
            <person name="Zhang X."/>
            <person name="Suruliraj S."/>
            <person name="Warren W."/>
            <person name="Chinwalla A."/>
            <person name="Mardis E.R."/>
            <person name="Wilson R.K."/>
        </authorList>
    </citation>
    <scope>NUCLEOTIDE SEQUENCE [LARGE SCALE GENOMIC DNA]</scope>
    <source>
        <strain evidence="2">HL044PA1</strain>
    </source>
</reference>